<reference evidence="2" key="2">
    <citation type="submission" date="2020-09" db="EMBL/GenBank/DDBJ databases">
        <authorList>
            <person name="Sun Q."/>
            <person name="Kim S."/>
        </authorList>
    </citation>
    <scope>NUCLEOTIDE SEQUENCE</scope>
    <source>
        <strain evidence="2">KCTC 23714</strain>
    </source>
</reference>
<sequence>MRLLPACLIVTAFLGAAAPARADLVLTGVDAQRLHCAAMLMVISDRLAQAGFIPAEARAQAQVVAVALLSELPGSERDRVRALVQRADKLMRTRTMPALLDEFEATVDWCAAQVPE</sequence>
<dbReference type="AlphaFoldDB" id="A0A918IMK1"/>
<dbReference type="EMBL" id="BMYQ01000001">
    <property type="protein sequence ID" value="GGW23047.1"/>
    <property type="molecule type" value="Genomic_DNA"/>
</dbReference>
<protein>
    <submittedName>
        <fullName evidence="2">Uncharacterized protein</fullName>
    </submittedName>
</protein>
<dbReference type="Proteomes" id="UP000628984">
    <property type="component" value="Unassembled WGS sequence"/>
</dbReference>
<keyword evidence="3" id="KW-1185">Reference proteome</keyword>
<evidence type="ECO:0000313" key="3">
    <source>
        <dbReference type="Proteomes" id="UP000628984"/>
    </source>
</evidence>
<reference evidence="2" key="1">
    <citation type="journal article" date="2014" name="Int. J. Syst. Evol. Microbiol.">
        <title>Complete genome sequence of Corynebacterium casei LMG S-19264T (=DSM 44701T), isolated from a smear-ripened cheese.</title>
        <authorList>
            <consortium name="US DOE Joint Genome Institute (JGI-PGF)"/>
            <person name="Walter F."/>
            <person name="Albersmeier A."/>
            <person name="Kalinowski J."/>
            <person name="Ruckert C."/>
        </authorList>
    </citation>
    <scope>NUCLEOTIDE SEQUENCE</scope>
    <source>
        <strain evidence="2">KCTC 23714</strain>
    </source>
</reference>
<proteinExistence type="predicted"/>
<comment type="caution">
    <text evidence="2">The sequence shown here is derived from an EMBL/GenBank/DDBJ whole genome shotgun (WGS) entry which is preliminary data.</text>
</comment>
<dbReference type="RefSeq" id="WP_189632438.1">
    <property type="nucleotide sequence ID" value="NZ_BMYQ01000001.1"/>
</dbReference>
<feature type="signal peptide" evidence="1">
    <location>
        <begin position="1"/>
        <end position="22"/>
    </location>
</feature>
<evidence type="ECO:0000313" key="2">
    <source>
        <dbReference type="EMBL" id="GGW23047.1"/>
    </source>
</evidence>
<evidence type="ECO:0000256" key="1">
    <source>
        <dbReference type="SAM" id="SignalP"/>
    </source>
</evidence>
<gene>
    <name evidence="2" type="ORF">GCM10011452_07380</name>
</gene>
<accession>A0A918IMK1</accession>
<name>A0A918IMK1_9RHOB</name>
<feature type="chain" id="PRO_5038008727" evidence="1">
    <location>
        <begin position="23"/>
        <end position="116"/>
    </location>
</feature>
<organism evidence="2 3">
    <name type="scientific">Gemmobacter lanyuensis</name>
    <dbReference type="NCBI Taxonomy" id="1054497"/>
    <lineage>
        <taxon>Bacteria</taxon>
        <taxon>Pseudomonadati</taxon>
        <taxon>Pseudomonadota</taxon>
        <taxon>Alphaproteobacteria</taxon>
        <taxon>Rhodobacterales</taxon>
        <taxon>Paracoccaceae</taxon>
        <taxon>Gemmobacter</taxon>
    </lineage>
</organism>
<keyword evidence="1" id="KW-0732">Signal</keyword>